<evidence type="ECO:0000256" key="1">
    <source>
        <dbReference type="SAM" id="MobiDB-lite"/>
    </source>
</evidence>
<evidence type="ECO:0000313" key="2">
    <source>
        <dbReference type="EMBL" id="CAD8414038.1"/>
    </source>
</evidence>
<sequence>MWFCCVWVVDRDLTDPRTGCHPPLLPKLEMVKYVRYPKKMSIFPPPSTPEPSTCTDGQQRTAPCDAIRDKVFGHSWVLGSLNAVATATATGTTANPKAPTDDEKDAERTHPTDVPNFLW</sequence>
<feature type="region of interest" description="Disordered" evidence="1">
    <location>
        <begin position="87"/>
        <end position="119"/>
    </location>
</feature>
<reference evidence="2" key="1">
    <citation type="submission" date="2021-01" db="EMBL/GenBank/DDBJ databases">
        <authorList>
            <person name="Corre E."/>
            <person name="Pelletier E."/>
            <person name="Niang G."/>
            <person name="Scheremetjew M."/>
            <person name="Finn R."/>
            <person name="Kale V."/>
            <person name="Holt S."/>
            <person name="Cochrane G."/>
            <person name="Meng A."/>
            <person name="Brown T."/>
            <person name="Cohen L."/>
        </authorList>
    </citation>
    <scope>NUCLEOTIDE SEQUENCE</scope>
    <source>
        <strain evidence="2">CCAP1064/1</strain>
    </source>
</reference>
<feature type="compositionally biased region" description="Low complexity" evidence="1">
    <location>
        <begin position="87"/>
        <end position="98"/>
    </location>
</feature>
<feature type="compositionally biased region" description="Basic and acidic residues" evidence="1">
    <location>
        <begin position="99"/>
        <end position="111"/>
    </location>
</feature>
<proteinExistence type="predicted"/>
<dbReference type="AlphaFoldDB" id="A0A7S0C667"/>
<organism evidence="2">
    <name type="scientific">Proboscia inermis</name>
    <dbReference type="NCBI Taxonomy" id="420281"/>
    <lineage>
        <taxon>Eukaryota</taxon>
        <taxon>Sar</taxon>
        <taxon>Stramenopiles</taxon>
        <taxon>Ochrophyta</taxon>
        <taxon>Bacillariophyta</taxon>
        <taxon>Coscinodiscophyceae</taxon>
        <taxon>Rhizosoleniophycidae</taxon>
        <taxon>Rhizosoleniales</taxon>
        <taxon>Rhizosoleniaceae</taxon>
        <taxon>Proboscia</taxon>
    </lineage>
</organism>
<name>A0A7S0C667_9STRA</name>
<protein>
    <submittedName>
        <fullName evidence="2">Uncharacterized protein</fullName>
    </submittedName>
</protein>
<accession>A0A7S0C667</accession>
<gene>
    <name evidence="2" type="ORF">PINE0816_LOCUS10171</name>
</gene>
<dbReference type="EMBL" id="HBEL01021708">
    <property type="protein sequence ID" value="CAD8414038.1"/>
    <property type="molecule type" value="Transcribed_RNA"/>
</dbReference>